<dbReference type="PROSITE" id="PS50283">
    <property type="entry name" value="NA_SOLUT_SYMP_3"/>
    <property type="match status" value="1"/>
</dbReference>
<dbReference type="AlphaFoldDB" id="A0A2S2DYE4"/>
<evidence type="ECO:0000256" key="6">
    <source>
        <dbReference type="ARBA" id="ARBA00022989"/>
    </source>
</evidence>
<dbReference type="PANTHER" id="PTHR42985">
    <property type="entry name" value="SODIUM-COUPLED MONOCARBOXYLATE TRANSPORTER"/>
    <property type="match status" value="1"/>
</dbReference>
<organism evidence="12 13">
    <name type="scientific">Aquirufa nivalisilvae</name>
    <dbReference type="NCBI Taxonomy" id="2516557"/>
    <lineage>
        <taxon>Bacteria</taxon>
        <taxon>Pseudomonadati</taxon>
        <taxon>Bacteroidota</taxon>
        <taxon>Cytophagia</taxon>
        <taxon>Cytophagales</taxon>
        <taxon>Flectobacillaceae</taxon>
        <taxon>Aquirufa</taxon>
    </lineage>
</organism>
<keyword evidence="5" id="KW-0812">Transmembrane</keyword>
<evidence type="ECO:0000313" key="12">
    <source>
        <dbReference type="EMBL" id="AWL09787.1"/>
    </source>
</evidence>
<keyword evidence="8" id="KW-0406">Ion transport</keyword>
<comment type="subcellular location">
    <subcellularLocation>
        <location evidence="1">Cell membrane</location>
        <topology evidence="1">Multi-pass membrane protein</topology>
    </subcellularLocation>
</comment>
<evidence type="ECO:0000256" key="8">
    <source>
        <dbReference type="ARBA" id="ARBA00023065"/>
    </source>
</evidence>
<dbReference type="CDD" id="cd11494">
    <property type="entry name" value="SLC5sbd_NIS-like_u2"/>
    <property type="match status" value="1"/>
</dbReference>
<name>A0A2S2DYE4_9BACT</name>
<dbReference type="RefSeq" id="WP_109323448.1">
    <property type="nucleotide sequence ID" value="NZ_CP029346.1"/>
</dbReference>
<keyword evidence="4" id="KW-1003">Cell membrane</keyword>
<keyword evidence="3" id="KW-0813">Transport</keyword>
<evidence type="ECO:0000256" key="4">
    <source>
        <dbReference type="ARBA" id="ARBA00022475"/>
    </source>
</evidence>
<dbReference type="OrthoDB" id="9803597at2"/>
<keyword evidence="10" id="KW-0739">Sodium transport</keyword>
<dbReference type="KEGG" id="psez:HME7025_01938"/>
<evidence type="ECO:0000256" key="3">
    <source>
        <dbReference type="ARBA" id="ARBA00022448"/>
    </source>
</evidence>
<dbReference type="Proteomes" id="UP000245468">
    <property type="component" value="Chromosome"/>
</dbReference>
<dbReference type="Gene3D" id="1.20.1730.10">
    <property type="entry name" value="Sodium/glucose cotransporter"/>
    <property type="match status" value="1"/>
</dbReference>
<dbReference type="GO" id="GO:0005886">
    <property type="term" value="C:plasma membrane"/>
    <property type="evidence" value="ECO:0007669"/>
    <property type="project" value="UniProtKB-SubCell"/>
</dbReference>
<evidence type="ECO:0000256" key="9">
    <source>
        <dbReference type="ARBA" id="ARBA00023136"/>
    </source>
</evidence>
<evidence type="ECO:0000256" key="1">
    <source>
        <dbReference type="ARBA" id="ARBA00004651"/>
    </source>
</evidence>
<evidence type="ECO:0000313" key="13">
    <source>
        <dbReference type="Proteomes" id="UP000245468"/>
    </source>
</evidence>
<dbReference type="InterPro" id="IPR051163">
    <property type="entry name" value="Sodium:Solute_Symporter_SSF"/>
</dbReference>
<evidence type="ECO:0000256" key="5">
    <source>
        <dbReference type="ARBA" id="ARBA00022692"/>
    </source>
</evidence>
<keyword evidence="9" id="KW-0472">Membrane</keyword>
<accession>A0A2S2DYE4</accession>
<gene>
    <name evidence="12" type="ORF">HME7025_01938</name>
</gene>
<protein>
    <submittedName>
        <fullName evidence="12">Sodium/iodide cotransporter</fullName>
    </submittedName>
</protein>
<keyword evidence="7" id="KW-0915">Sodium</keyword>
<evidence type="ECO:0000256" key="2">
    <source>
        <dbReference type="ARBA" id="ARBA00006434"/>
    </source>
</evidence>
<dbReference type="InterPro" id="IPR038377">
    <property type="entry name" value="Na/Glc_symporter_sf"/>
</dbReference>
<dbReference type="EMBL" id="CP029346">
    <property type="protein sequence ID" value="AWL09787.1"/>
    <property type="molecule type" value="Genomic_DNA"/>
</dbReference>
<dbReference type="GO" id="GO:0015293">
    <property type="term" value="F:symporter activity"/>
    <property type="evidence" value="ECO:0007669"/>
    <property type="project" value="TreeGrafter"/>
</dbReference>
<reference evidence="13" key="1">
    <citation type="submission" date="2018-05" db="EMBL/GenBank/DDBJ databases">
        <title>Pseudarcicella sp. HME7025 Genome sequencing and assembly.</title>
        <authorList>
            <person name="Kim H."/>
            <person name="Kang H."/>
            <person name="Joh K."/>
        </authorList>
    </citation>
    <scope>NUCLEOTIDE SEQUENCE [LARGE SCALE GENOMIC DNA]</scope>
    <source>
        <strain evidence="13">HME7025</strain>
    </source>
</reference>
<keyword evidence="6" id="KW-1133">Transmembrane helix</keyword>
<evidence type="ECO:0000256" key="10">
    <source>
        <dbReference type="ARBA" id="ARBA00023201"/>
    </source>
</evidence>
<evidence type="ECO:0000256" key="11">
    <source>
        <dbReference type="RuleBase" id="RU362091"/>
    </source>
</evidence>
<evidence type="ECO:0000256" key="7">
    <source>
        <dbReference type="ARBA" id="ARBA00023053"/>
    </source>
</evidence>
<comment type="similarity">
    <text evidence="2 11">Belongs to the sodium:solute symporter (SSF) (TC 2.A.21) family.</text>
</comment>
<dbReference type="PANTHER" id="PTHR42985:SF47">
    <property type="entry name" value="INTEGRAL MEMBRANE TRANSPORT PROTEIN"/>
    <property type="match status" value="1"/>
</dbReference>
<proteinExistence type="inferred from homology"/>
<dbReference type="GO" id="GO:0006814">
    <property type="term" value="P:sodium ion transport"/>
    <property type="evidence" value="ECO:0007669"/>
    <property type="project" value="UniProtKB-KW"/>
</dbReference>
<keyword evidence="13" id="KW-1185">Reference proteome</keyword>
<dbReference type="Pfam" id="PF00474">
    <property type="entry name" value="SSF"/>
    <property type="match status" value="2"/>
</dbReference>
<sequence length="563" mass="63122">MHQLDWIVLLLTIGGIVLYGSWKGREAKHSLKGFLLADRELPWYHILLSVMATQASAITFLSVPGQAYTDGMRFVQFYLGLPIAMIVLSVTFIPQYYQLKIFTAYQFLEERFDSKTRILTSFLFLIPRALSTGVTIAAPSIILSTLLGWDLTWTNCITAAVVTFYCIFGGSKTISYTQLLQMGVVLAGMVIAAIYIIQALPQEIGMKESLQLAGKMGKINLIDWKFDINNRYTIWSGIIGGFFLQLSYFGTDQSQVGRYLTGHTANESKKGLLLNGFLKIPMQFFILLVGILVFVFYQFNQAPIFFNKSTELSWSTAKGHEAIDQENKQIFIQKKQTETALIQAISQEESAKIPALKSKIMDLHDQQAKVKEKAVELLKSQGSKAESQDTNYIFLRFIVDHLPIGLVGFLIAMILLASMGSMASAFGSLTSTVMVDIYQRFINQHASNEHYWWSSKLVTLAWGIFCLIVAQFSVNMGSLIEVVNILGSWFYGTILGVFLCAFYLPKTQGSHVFWAAIIAEAFVIYAWKIDLMAFLWLNVLGCVMVVALAFIFQSIGQLTKAKP</sequence>
<dbReference type="InterPro" id="IPR001734">
    <property type="entry name" value="Na/solute_symporter"/>
</dbReference>